<feature type="compositionally biased region" description="Basic and acidic residues" evidence="3">
    <location>
        <begin position="1815"/>
        <end position="1832"/>
    </location>
</feature>
<dbReference type="Proteomes" id="UP000092443">
    <property type="component" value="Unplaced"/>
</dbReference>
<keyword evidence="1 2" id="KW-0728">SH3 domain</keyword>
<feature type="region of interest" description="Disordered" evidence="3">
    <location>
        <begin position="1797"/>
        <end position="1832"/>
    </location>
</feature>
<feature type="compositionally biased region" description="Basic residues" evidence="3">
    <location>
        <begin position="452"/>
        <end position="470"/>
    </location>
</feature>
<feature type="region of interest" description="Disordered" evidence="3">
    <location>
        <begin position="1122"/>
        <end position="1168"/>
    </location>
</feature>
<protein>
    <submittedName>
        <fullName evidence="7">Uncharacterized protein LOC119638000 isoform X1</fullName>
    </submittedName>
</protein>
<reference evidence="7" key="1">
    <citation type="submission" date="2025-08" db="UniProtKB">
        <authorList>
            <consortium name="RefSeq"/>
        </authorList>
    </citation>
    <scope>IDENTIFICATION</scope>
    <source>
        <tissue evidence="7">Whole body pupa</tissue>
    </source>
</reference>
<dbReference type="InterPro" id="IPR001452">
    <property type="entry name" value="SH3_domain"/>
</dbReference>
<sequence>MRTTVISTEAMTVMDTMELLDAAMPISEDKQVKKNLKTFTTNANATTSCTKAKTILNWLKNNTTTNVTKTVDNSVTVTATRTTNNHNRFDTLEKQQSSLSDECTCLTLKTLNDTFANNNKNNNNNSNSNNKNNKPLTSFLNYNTDEAFRDFRGVQTLRRLWNKRITANKESSSTLCIKAGKDSDHNFTKSVNCLTNTANTGEQPPVSSRKEKLTCGLSTSTHRNRAQSLHDCSLLYSRESIDYSLLTNLEFQIHLEKDNFYKYKTAEQATKLRELCENTKPRRKSSVGIVTKEGVFYPSTKQEHLSSLQKHGSCAKTSIAISQSTMAIRDCNRGNASICFDDSVNLIVLTAARKNERDKVDSNKMKQTSTTTTQLPTAEGQNDTVSNYSTTTSTLEIINSTACVSQCRVTNKESAKALCAVSNCRDSNSLPAASPVSRSNTKRSSSVATRKYSFRTHSRSFHHNTSRKMHPSKDITPSLVCNQFSLVAKLTQQFNEIIQKDRTLLTEVKRKNGILMTRGGHVYKVLESPALTGKTFSPNISRSSSRSRDKHLERVNSKSSTVQKTIKKFENGRVSNADNTKPKVPTKSLQVLKKSKEIVLSKRAAVTYRMPVNRTLLLSKEAEIKIDARNTSPLEIVKEETKIVLENHGQPSELKDQVNELISEKKTANMVNQKQNDGYIYIGNEENRKERKYDNVLKTDEEDEQCEEEYTLHREREEKQVQKELHSELMRTSSVGDSKLKNEIEKHLAKNGIPLSADIAAKKDDSQTKTTALEDERELKIEEREQQKKAEIVKCERTAANYNIMHRDETKRCETLTESKDEEDSLSEEKLKQRKHKYAKIYEKFRFRSPFSNKKTISAGKSKLEINDSPKMPENISDENVNETFSDDVKNSDSKSFYALEMVDQKLKNLKLDNKVQYPEMILDENNEFQQVSLPNQSFVFQTSTKEANDKSLVTQAVNVALVNSLQKCLVLKDKQLKENVQEESLYEFIGSQPKQDLKSEEKKEKEENIYSKRSSFLYKTCNVLAMSERRSLIAKDDAEREQEEEDIYQSLEDVKVQKTIGQTLVEETSQMVNSQNIDDYEIIENLGIRKIDDKEKSKQFFVFDGYEECFPPLADDNNKSNVTNLGVRNTNDELPEIPKPKKRYSKSPLPCRRTSKTPCLPSADDHSHYADDENIYDTIKGSDCYESLHSINNKLHSQTYEPKGADTISLTSNCYESITQYRRNANITTATNSSSNSSTLSISSEHKTNSLYEDFATSGTLLGYTGTSSRRIYRLGTRSDLEVGKMSTGGNIRYAATQSVGSDNSDDWIDITDNENTDGEQKLSQNKLQYIVVRERSKTHKSPDWSKRVRDKRLNHQRKFEKFNEEDSDHYYEKLSPQVLTKRHSMQLQVSNATIGSLQRNEILVSQHGKKFSYSAQTLGQNITDDYDSFDTDVEEIYLRENLKNSHNDSGVDVNNMKLPDPPSNTNQMYAIVKRFKNFIVNKKSLNGSKQKIYDNSTQFYVNTNYSASNAPTKCISDHSAIESKSLALTKELSTSEKNLLVAQSIVTTTESHNTATTPRAKVKTNKSLRSRIRKSLVGFDNKQPLATLTPTRSTFYIEDPSNLEDHPGEMDSGFSEKASSGDLPTNLLDTKTPILRAEGVRICTTNRKAKKEAKSAICNRRRTTIGIRPHEPPPPPPDNSCRSSPPTVNATSWYAECGVFKNGKTTNLGRDNPHANSNNPLSLSTSGSTIACGSSWYEEAGLYQTSGLSVASSSGSSGVSTGNEAAPNDDMSYSMFSNEPLYQIYSAAKLEAISRDMEQEQDNSSTDGYEEIGDQRHTSPRKSLESERKFNRPTALQLVEPKCGPARTLWCEIPEVIKSCILTTLTARERALMEAKFEIITSEASYLKSLSLLRTHYINHPVFRDTNILNSRDRKSLFAHIVPVHECSEKLLTELESCWQDNIMLGGLSKHIYAIAEKHFHVYIIFCENQGRMDRTLKCLREAKGLFSQNLDLLESNPTSCGLSLHSFLMLPMQRITRLPLLIDAVFSKCHPNDDEYESWKMCLAIMNKVVAQCNDAANRCEQAYELEKISRQLEFNAVLIRPLAIAPAGVAAPGSKPRYLVKKGELTQLIWRGDEAKLTFGKKFTKSNVYAFLFSDLLVLTKRKGEENFSVFDYCPRSMLTIASGDSLPQLPTKDLNSQSSKNLILMTLLENHERKTVELILSCPSVSEQERWLQAMRPPEAETPGEKLYEQWDCPQVITKHPYEAHEPDVLNLELGDVVNVTRKLPDGWYHGERIRDGAIGWFPGSYTEEVNSAHVRARNLKQRHRLLTFTATYLESQKRQK</sequence>
<feature type="compositionally biased region" description="Low complexity" evidence="3">
    <location>
        <begin position="1750"/>
        <end position="1764"/>
    </location>
</feature>
<feature type="compositionally biased region" description="Low complexity" evidence="3">
    <location>
        <begin position="117"/>
        <end position="134"/>
    </location>
</feature>
<dbReference type="InterPro" id="IPR011993">
    <property type="entry name" value="PH-like_dom_sf"/>
</dbReference>
<dbReference type="PANTHER" id="PTHR12845">
    <property type="entry name" value="GUANINE NUCLEOTIDE EXCHANGE FACTOR"/>
    <property type="match status" value="1"/>
</dbReference>
<dbReference type="Gene3D" id="2.30.30.40">
    <property type="entry name" value="SH3 Domains"/>
    <property type="match status" value="1"/>
</dbReference>
<accession>A0A9C5YYQ8</accession>
<dbReference type="SUPFAM" id="SSF50729">
    <property type="entry name" value="PH domain-like"/>
    <property type="match status" value="1"/>
</dbReference>
<evidence type="ECO:0000313" key="6">
    <source>
        <dbReference type="Proteomes" id="UP000092443"/>
    </source>
</evidence>
<dbReference type="InterPro" id="IPR047271">
    <property type="entry name" value="Ephexin-like"/>
</dbReference>
<feature type="region of interest" description="Disordered" evidence="3">
    <location>
        <begin position="427"/>
        <end position="473"/>
    </location>
</feature>
<feature type="region of interest" description="Disordered" evidence="3">
    <location>
        <begin position="534"/>
        <end position="563"/>
    </location>
</feature>
<dbReference type="Pfam" id="PF00621">
    <property type="entry name" value="RhoGEF"/>
    <property type="match status" value="1"/>
</dbReference>
<feature type="region of interest" description="Disordered" evidence="3">
    <location>
        <begin position="1663"/>
        <end position="1688"/>
    </location>
</feature>
<feature type="compositionally biased region" description="Basic and acidic residues" evidence="3">
    <location>
        <begin position="546"/>
        <end position="556"/>
    </location>
</feature>
<evidence type="ECO:0000256" key="2">
    <source>
        <dbReference type="PROSITE-ProRule" id="PRU00192"/>
    </source>
</evidence>
<evidence type="ECO:0000259" key="5">
    <source>
        <dbReference type="PROSITE" id="PS50010"/>
    </source>
</evidence>
<dbReference type="GeneID" id="119638000"/>
<dbReference type="SUPFAM" id="SSF48065">
    <property type="entry name" value="DBL homology domain (DH-domain)"/>
    <property type="match status" value="1"/>
</dbReference>
<dbReference type="GO" id="GO:0005085">
    <property type="term" value="F:guanyl-nucleotide exchange factor activity"/>
    <property type="evidence" value="ECO:0007669"/>
    <property type="project" value="InterPro"/>
</dbReference>
<dbReference type="SUPFAM" id="SSF50044">
    <property type="entry name" value="SH3-domain"/>
    <property type="match status" value="1"/>
</dbReference>
<dbReference type="CDD" id="cd01221">
    <property type="entry name" value="PH_ephexin"/>
    <property type="match status" value="1"/>
</dbReference>
<dbReference type="KEGG" id="gfs:119638000"/>
<proteinExistence type="predicted"/>
<feature type="domain" description="DH" evidence="5">
    <location>
        <begin position="1873"/>
        <end position="2059"/>
    </location>
</feature>
<dbReference type="SMART" id="SM00325">
    <property type="entry name" value="RhoGEF"/>
    <property type="match status" value="1"/>
</dbReference>
<dbReference type="RefSeq" id="XP_037890436.1">
    <property type="nucleotide sequence ID" value="XM_038034508.1"/>
</dbReference>
<dbReference type="SMART" id="SM00326">
    <property type="entry name" value="SH3"/>
    <property type="match status" value="1"/>
</dbReference>
<name>A0A9C5YYQ8_9MUSC</name>
<dbReference type="Gene3D" id="1.20.900.10">
    <property type="entry name" value="Dbl homology (DH) domain"/>
    <property type="match status" value="1"/>
</dbReference>
<organism evidence="6 7">
    <name type="scientific">Glossina fuscipes</name>
    <dbReference type="NCBI Taxonomy" id="7396"/>
    <lineage>
        <taxon>Eukaryota</taxon>
        <taxon>Metazoa</taxon>
        <taxon>Ecdysozoa</taxon>
        <taxon>Arthropoda</taxon>
        <taxon>Hexapoda</taxon>
        <taxon>Insecta</taxon>
        <taxon>Pterygota</taxon>
        <taxon>Neoptera</taxon>
        <taxon>Endopterygota</taxon>
        <taxon>Diptera</taxon>
        <taxon>Brachycera</taxon>
        <taxon>Muscomorpha</taxon>
        <taxon>Hippoboscoidea</taxon>
        <taxon>Glossinidae</taxon>
        <taxon>Glossina</taxon>
    </lineage>
</organism>
<keyword evidence="6" id="KW-1185">Reference proteome</keyword>
<dbReference type="PANTHER" id="PTHR12845:SF5">
    <property type="entry name" value="EPHEXIN, ISOFORM D"/>
    <property type="match status" value="1"/>
</dbReference>
<feature type="region of interest" description="Disordered" evidence="3">
    <location>
        <begin position="116"/>
        <end position="136"/>
    </location>
</feature>
<dbReference type="InterPro" id="IPR000219">
    <property type="entry name" value="DH_dom"/>
</dbReference>
<dbReference type="InterPro" id="IPR047270">
    <property type="entry name" value="PH_ephexin"/>
</dbReference>
<dbReference type="CDD" id="cd11793">
    <property type="entry name" value="SH3_ephexin1_like"/>
    <property type="match status" value="1"/>
</dbReference>
<dbReference type="InterPro" id="IPR036028">
    <property type="entry name" value="SH3-like_dom_sf"/>
</dbReference>
<dbReference type="CDD" id="cd00160">
    <property type="entry name" value="RhoGEF"/>
    <property type="match status" value="1"/>
</dbReference>
<feature type="domain" description="SH3" evidence="4">
    <location>
        <begin position="2236"/>
        <end position="2297"/>
    </location>
</feature>
<dbReference type="PROSITE" id="PS50002">
    <property type="entry name" value="SH3"/>
    <property type="match status" value="1"/>
</dbReference>
<feature type="region of interest" description="Disordered" evidence="3">
    <location>
        <begin position="356"/>
        <end position="382"/>
    </location>
</feature>
<evidence type="ECO:0000256" key="3">
    <source>
        <dbReference type="SAM" id="MobiDB-lite"/>
    </source>
</evidence>
<evidence type="ECO:0000256" key="1">
    <source>
        <dbReference type="ARBA" id="ARBA00022443"/>
    </source>
</evidence>
<dbReference type="Pfam" id="PF00018">
    <property type="entry name" value="SH3_1"/>
    <property type="match status" value="1"/>
</dbReference>
<dbReference type="InterPro" id="IPR035899">
    <property type="entry name" value="DBL_dom_sf"/>
</dbReference>
<feature type="region of interest" description="Disordered" evidence="3">
    <location>
        <begin position="1750"/>
        <end position="1774"/>
    </location>
</feature>
<dbReference type="PROSITE" id="PS50010">
    <property type="entry name" value="DH_2"/>
    <property type="match status" value="1"/>
</dbReference>
<evidence type="ECO:0000313" key="7">
    <source>
        <dbReference type="RefSeq" id="XP_037890436.1"/>
    </source>
</evidence>
<dbReference type="Gene3D" id="2.30.29.30">
    <property type="entry name" value="Pleckstrin-homology domain (PH domain)/Phosphotyrosine-binding domain (PTB)"/>
    <property type="match status" value="1"/>
</dbReference>
<feature type="compositionally biased region" description="Polar residues" evidence="3">
    <location>
        <begin position="427"/>
        <end position="448"/>
    </location>
</feature>
<evidence type="ECO:0000259" key="4">
    <source>
        <dbReference type="PROSITE" id="PS50002"/>
    </source>
</evidence>
<feature type="region of interest" description="Disordered" evidence="3">
    <location>
        <begin position="1604"/>
        <end position="1630"/>
    </location>
</feature>
<gene>
    <name evidence="7" type="primary">LOC119638000</name>
</gene>